<dbReference type="SMART" id="SM00055">
    <property type="entry name" value="FCH"/>
    <property type="match status" value="1"/>
</dbReference>
<dbReference type="EMBL" id="AHAT01006276">
    <property type="status" value="NOT_ANNOTATED_CDS"/>
    <property type="molecule type" value="Genomic_DNA"/>
</dbReference>
<dbReference type="GO" id="GO:0030336">
    <property type="term" value="P:negative regulation of cell migration"/>
    <property type="evidence" value="ECO:0000318"/>
    <property type="project" value="GO_Central"/>
</dbReference>
<dbReference type="GO" id="GO:0005654">
    <property type="term" value="C:nucleoplasm"/>
    <property type="evidence" value="ECO:0000318"/>
    <property type="project" value="GO_Central"/>
</dbReference>
<evidence type="ECO:0000259" key="5">
    <source>
        <dbReference type="PROSITE" id="PS50238"/>
    </source>
</evidence>
<dbReference type="Gene3D" id="1.10.555.10">
    <property type="entry name" value="Rho GTPase activation protein"/>
    <property type="match status" value="1"/>
</dbReference>
<dbReference type="OMA" id="ECAGARG"/>
<dbReference type="InParanoid" id="W5NCD3"/>
<keyword evidence="8" id="KW-1185">Reference proteome</keyword>
<dbReference type="Ensembl" id="ENSLOCT00000018324.1">
    <property type="protein sequence ID" value="ENSLOCP00000018292.1"/>
    <property type="gene ID" value="ENSLOCG00000014854.1"/>
</dbReference>
<feature type="domain" description="F-BAR" evidence="6">
    <location>
        <begin position="20"/>
        <end position="316"/>
    </location>
</feature>
<dbReference type="InterPro" id="IPR031160">
    <property type="entry name" value="F_BAR_dom"/>
</dbReference>
<dbReference type="GO" id="GO:0007165">
    <property type="term" value="P:signal transduction"/>
    <property type="evidence" value="ECO:0007669"/>
    <property type="project" value="InterPro"/>
</dbReference>
<dbReference type="CDD" id="cd07656">
    <property type="entry name" value="F-BAR_srGAP"/>
    <property type="match status" value="1"/>
</dbReference>
<reference evidence="7" key="2">
    <citation type="submission" date="2025-08" db="UniProtKB">
        <authorList>
            <consortium name="Ensembl"/>
        </authorList>
    </citation>
    <scope>IDENTIFICATION</scope>
</reference>
<evidence type="ECO:0000313" key="7">
    <source>
        <dbReference type="Ensembl" id="ENSLOCP00000018292.1"/>
    </source>
</evidence>
<dbReference type="Proteomes" id="UP000018468">
    <property type="component" value="Linkage group LG1"/>
</dbReference>
<name>W5NCD3_LEPOC</name>
<dbReference type="STRING" id="7918.ENSLOCP00000018292"/>
<dbReference type="PANTHER" id="PTHR14166">
    <property type="entry name" value="SLIT-ROBO RHO GTPASE ACTIVATING PROTEIN"/>
    <property type="match status" value="1"/>
</dbReference>
<feature type="domain" description="Rho-GAP" evidence="5">
    <location>
        <begin position="506"/>
        <end position="640"/>
    </location>
</feature>
<dbReference type="Gene3D" id="1.20.1270.60">
    <property type="entry name" value="Arfaptin homology (AH) domain/BAR domain"/>
    <property type="match status" value="1"/>
</dbReference>
<dbReference type="SUPFAM" id="SSF48350">
    <property type="entry name" value="GTPase activation domain, GAP"/>
    <property type="match status" value="1"/>
</dbReference>
<dbReference type="EMBL" id="AHAT01006278">
    <property type="status" value="NOT_ANNOTATED_CDS"/>
    <property type="molecule type" value="Genomic_DNA"/>
</dbReference>
<dbReference type="EMBL" id="AHAT01006275">
    <property type="status" value="NOT_ANNOTATED_CDS"/>
    <property type="molecule type" value="Genomic_DNA"/>
</dbReference>
<dbReference type="Pfam" id="PF00620">
    <property type="entry name" value="RhoGAP"/>
    <property type="match status" value="1"/>
</dbReference>
<dbReference type="PROSITE" id="PS50238">
    <property type="entry name" value="RHOGAP"/>
    <property type="match status" value="1"/>
</dbReference>
<dbReference type="Bgee" id="ENSLOCG00000014854">
    <property type="expression patterns" value="Expressed in zone of skin and 12 other cell types or tissues"/>
</dbReference>
<dbReference type="InterPro" id="IPR051627">
    <property type="entry name" value="SLIT-ROBO_RhoGAP"/>
</dbReference>
<dbReference type="PROSITE" id="PS51741">
    <property type="entry name" value="F_BAR"/>
    <property type="match status" value="1"/>
</dbReference>
<dbReference type="EMBL" id="AHAT01006280">
    <property type="status" value="NOT_ANNOTATED_CDS"/>
    <property type="molecule type" value="Genomic_DNA"/>
</dbReference>
<dbReference type="SMART" id="SM00324">
    <property type="entry name" value="RhoGAP"/>
    <property type="match status" value="1"/>
</dbReference>
<keyword evidence="1 2" id="KW-0175">Coiled coil</keyword>
<dbReference type="GO" id="GO:0005737">
    <property type="term" value="C:cytoplasm"/>
    <property type="evidence" value="ECO:0000318"/>
    <property type="project" value="GO_Central"/>
</dbReference>
<dbReference type="FunCoup" id="W5NCD3">
    <property type="interactions" value="31"/>
</dbReference>
<feature type="region of interest" description="Disordered" evidence="4">
    <location>
        <begin position="395"/>
        <end position="432"/>
    </location>
</feature>
<dbReference type="EMBL" id="AHAT01006279">
    <property type="status" value="NOT_ANNOTATED_CDS"/>
    <property type="molecule type" value="Genomic_DNA"/>
</dbReference>
<dbReference type="GO" id="GO:0007399">
    <property type="term" value="P:nervous system development"/>
    <property type="evidence" value="ECO:0000318"/>
    <property type="project" value="GO_Central"/>
</dbReference>
<dbReference type="eggNOG" id="KOG3565">
    <property type="taxonomic scope" value="Eukaryota"/>
</dbReference>
<dbReference type="EMBL" id="AHAT01006277">
    <property type="status" value="NOT_ANNOTATED_CDS"/>
    <property type="molecule type" value="Genomic_DNA"/>
</dbReference>
<proteinExistence type="predicted"/>
<evidence type="ECO:0000256" key="1">
    <source>
        <dbReference type="ARBA" id="ARBA00023054"/>
    </source>
</evidence>
<dbReference type="InterPro" id="IPR001060">
    <property type="entry name" value="FCH_dom"/>
</dbReference>
<dbReference type="HOGENOM" id="CLU_005715_1_2_1"/>
<evidence type="ECO:0000256" key="4">
    <source>
        <dbReference type="SAM" id="MobiDB-lite"/>
    </source>
</evidence>
<feature type="coiled-coil region" evidence="3">
    <location>
        <begin position="8"/>
        <end position="63"/>
    </location>
</feature>
<dbReference type="Pfam" id="PF00611">
    <property type="entry name" value="FCH"/>
    <property type="match status" value="1"/>
</dbReference>
<organism evidence="7 8">
    <name type="scientific">Lepisosteus oculatus</name>
    <name type="common">Spotted gar</name>
    <dbReference type="NCBI Taxonomy" id="7918"/>
    <lineage>
        <taxon>Eukaryota</taxon>
        <taxon>Metazoa</taxon>
        <taxon>Chordata</taxon>
        <taxon>Craniata</taxon>
        <taxon>Vertebrata</taxon>
        <taxon>Euteleostomi</taxon>
        <taxon>Actinopterygii</taxon>
        <taxon>Neopterygii</taxon>
        <taxon>Holostei</taxon>
        <taxon>Semionotiformes</taxon>
        <taxon>Lepisosteidae</taxon>
        <taxon>Lepisosteus</taxon>
    </lineage>
</organism>
<dbReference type="SUPFAM" id="SSF103657">
    <property type="entry name" value="BAR/IMD domain-like"/>
    <property type="match status" value="1"/>
</dbReference>
<dbReference type="InterPro" id="IPR027267">
    <property type="entry name" value="AH/BAR_dom_sf"/>
</dbReference>
<protein>
    <submittedName>
        <fullName evidence="7">Rho GTPase activating protein 4a</fullName>
    </submittedName>
</protein>
<accession>W5NCD3</accession>
<dbReference type="GeneTree" id="ENSGT00950000182824"/>
<dbReference type="AlphaFoldDB" id="W5NCD3"/>
<evidence type="ECO:0000259" key="6">
    <source>
        <dbReference type="PROSITE" id="PS51741"/>
    </source>
</evidence>
<reference evidence="7" key="3">
    <citation type="submission" date="2025-09" db="UniProtKB">
        <authorList>
            <consortium name="Ensembl"/>
        </authorList>
    </citation>
    <scope>IDENTIFICATION</scope>
</reference>
<sequence>AMSSHVKLRKEKGTLAEYEMQIKEVRSQLSEQLKVLDVQVELRVQLIQDLNEFLRRRAEIELEYSRSLEKLVDRFSSKIRHPKEQQNLKKDENLLSPVNCWYLLLNQTRQESRDHAALGDTCSAHITVRLTHIAEDTGRLSKKSKEVGLQMQDELLKVTSELQTAMKTYHQYHTDSLSAEGKMKEAEKLEERHMGKSADQGVSQSGGDPKQQRRSSVKKMERMKEKRLVKLQEAQLKCTKARNDYLLNLAAANAAMNKYYLQDVCTLIDCCDLGFHLSLGGALRGYLSAQRRVQQSREEALVVLDTAIQGLDPQSDQKKILEMNNSAFCLPFRFEYQPHEGDQVCEVSVEAQVRHELETRFQQLQSRLSSVTIETEEVNKTLRATLKALLDSISTEEYSSPETPQAGQSAEQSRASAPDPTGNKSSLAKKRANQQESESFYFNKVKEYLSGSNLISKLQAKHDLLKEAIEKAEAIDSDPTRLQSSQSVRVRRPRPCSQYNHKLFTGDLLTFVESSGQQIPLVVESCIRFINLHGLHHEGIFRVPGSQSEVNEIRNDFERGDDPLTDSQGDHDIDSVAGVLKLYFRGLETPLFPKDKFNDLIECVQVENSLERACHIKRVVSSFPRPVLVVMRYLFAFLNQ</sequence>
<dbReference type="GO" id="GO:0051963">
    <property type="term" value="P:regulation of synapse assembly"/>
    <property type="evidence" value="ECO:0000318"/>
    <property type="project" value="GO_Central"/>
</dbReference>
<dbReference type="FunFam" id="1.20.1270.60:FF:000006">
    <property type="entry name" value="SLIT-ROBO Rho GTPase-activating protein 1 isoform 2"/>
    <property type="match status" value="1"/>
</dbReference>
<dbReference type="InterPro" id="IPR000198">
    <property type="entry name" value="RhoGAP_dom"/>
</dbReference>
<evidence type="ECO:0000256" key="3">
    <source>
        <dbReference type="SAM" id="Coils"/>
    </source>
</evidence>
<evidence type="ECO:0000313" key="8">
    <source>
        <dbReference type="Proteomes" id="UP000018468"/>
    </source>
</evidence>
<dbReference type="GO" id="GO:0005096">
    <property type="term" value="F:GTPase activator activity"/>
    <property type="evidence" value="ECO:0000318"/>
    <property type="project" value="GO_Central"/>
</dbReference>
<reference evidence="8" key="1">
    <citation type="submission" date="2011-12" db="EMBL/GenBank/DDBJ databases">
        <title>The Draft Genome of Lepisosteus oculatus.</title>
        <authorList>
            <consortium name="The Broad Institute Genome Assembly &amp; Analysis Group"/>
            <consortium name="Computational R&amp;D Group"/>
            <consortium name="and Sequencing Platform"/>
            <person name="Di Palma F."/>
            <person name="Alfoldi J."/>
            <person name="Johnson J."/>
            <person name="Berlin A."/>
            <person name="Gnerre S."/>
            <person name="Jaffe D."/>
            <person name="MacCallum I."/>
            <person name="Young S."/>
            <person name="Walker B.J."/>
            <person name="Lander E.S."/>
            <person name="Lindblad-Toh K."/>
        </authorList>
    </citation>
    <scope>NUCLEOTIDE SEQUENCE [LARGE SCALE GENOMIC DNA]</scope>
</reference>
<feature type="region of interest" description="Disordered" evidence="4">
    <location>
        <begin position="185"/>
        <end position="222"/>
    </location>
</feature>
<evidence type="ECO:0000256" key="2">
    <source>
        <dbReference type="PROSITE-ProRule" id="PRU01077"/>
    </source>
</evidence>
<dbReference type="InterPro" id="IPR008936">
    <property type="entry name" value="Rho_GTPase_activation_prot"/>
</dbReference>
<feature type="compositionally biased region" description="Polar residues" evidence="4">
    <location>
        <begin position="395"/>
        <end position="415"/>
    </location>
</feature>
<feature type="compositionally biased region" description="Basic and acidic residues" evidence="4">
    <location>
        <begin position="185"/>
        <end position="196"/>
    </location>
</feature>